<dbReference type="EnsemblMetazoa" id="OVOC11633.1">
    <property type="protein sequence ID" value="OVOC11633.1"/>
    <property type="gene ID" value="WBGene00248442"/>
</dbReference>
<dbReference type="EMBL" id="CMVM020000001">
    <property type="status" value="NOT_ANNOTATED_CDS"/>
    <property type="molecule type" value="Genomic_DNA"/>
</dbReference>
<accession>A0A8R1XMW9</accession>
<sequence>MRFVIVFLATFVMAFADKIEKKLQKLENNTEMSHKLVKRHCSCESSSSCSCAPIFITFQISCNCPQICKCAPTAPPKYPPVTYTLPPTLPTLPPVTYTLPPITPTPFRPSYCCILFICGSCGYYGGTYGGVQPSTQYKPPSGQYPSSYFPQLPSTYQLPVTNQYQISEFPPSAYLPSSPYQASSYAYPTSTSACSNGFTICFSGSFCCRK</sequence>
<protein>
    <submittedName>
        <fullName evidence="2">Uncharacterized protein</fullName>
    </submittedName>
</protein>
<name>A0A8R1XMW9_ONCVO</name>
<feature type="signal peptide" evidence="1">
    <location>
        <begin position="1"/>
        <end position="16"/>
    </location>
</feature>
<feature type="chain" id="PRO_5035904980" evidence="1">
    <location>
        <begin position="17"/>
        <end position="210"/>
    </location>
</feature>
<evidence type="ECO:0000256" key="1">
    <source>
        <dbReference type="SAM" id="SignalP"/>
    </source>
</evidence>
<evidence type="ECO:0000313" key="3">
    <source>
        <dbReference type="Proteomes" id="UP000024404"/>
    </source>
</evidence>
<keyword evidence="3" id="KW-1185">Reference proteome</keyword>
<evidence type="ECO:0000313" key="2">
    <source>
        <dbReference type="EnsemblMetazoa" id="OVOC11633.1"/>
    </source>
</evidence>
<reference evidence="3" key="1">
    <citation type="submission" date="2013-10" db="EMBL/GenBank/DDBJ databases">
        <title>Genome sequencing of Onchocerca volvulus.</title>
        <authorList>
            <person name="Cotton J."/>
            <person name="Tsai J."/>
            <person name="Stanley E."/>
            <person name="Tracey A."/>
            <person name="Holroyd N."/>
            <person name="Lustigman S."/>
            <person name="Berriman M."/>
        </authorList>
    </citation>
    <scope>NUCLEOTIDE SEQUENCE</scope>
</reference>
<organism evidence="2 3">
    <name type="scientific">Onchocerca volvulus</name>
    <dbReference type="NCBI Taxonomy" id="6282"/>
    <lineage>
        <taxon>Eukaryota</taxon>
        <taxon>Metazoa</taxon>
        <taxon>Ecdysozoa</taxon>
        <taxon>Nematoda</taxon>
        <taxon>Chromadorea</taxon>
        <taxon>Rhabditida</taxon>
        <taxon>Spirurina</taxon>
        <taxon>Spiruromorpha</taxon>
        <taxon>Filarioidea</taxon>
        <taxon>Onchocercidae</taxon>
        <taxon>Onchocerca</taxon>
    </lineage>
</organism>
<dbReference type="AlphaFoldDB" id="A0A8R1XMW9"/>
<dbReference type="Proteomes" id="UP000024404">
    <property type="component" value="Unassembled WGS sequence"/>
</dbReference>
<reference evidence="2" key="2">
    <citation type="submission" date="2022-06" db="UniProtKB">
        <authorList>
            <consortium name="EnsemblMetazoa"/>
        </authorList>
    </citation>
    <scope>IDENTIFICATION</scope>
</reference>
<dbReference type="OMA" id="YCCILFI"/>
<keyword evidence="1" id="KW-0732">Signal</keyword>
<proteinExistence type="predicted"/>